<reference evidence="2 3" key="1">
    <citation type="submission" date="2020-07" db="EMBL/GenBank/DDBJ databases">
        <authorList>
            <person name="Feng X."/>
        </authorList>
    </citation>
    <scope>NUCLEOTIDE SEQUENCE [LARGE SCALE GENOMIC DNA]</scope>
    <source>
        <strain evidence="2 3">JCM31066</strain>
    </source>
</reference>
<keyword evidence="1" id="KW-0812">Transmembrane</keyword>
<keyword evidence="1" id="KW-0472">Membrane</keyword>
<sequence>MPDNILLTYEPTLEESAEPQIRLYKRTPRSMKVRAKTTYGSCLLVAAIGIAIAPQLPDSFNFSLKLFIIISAVIFAGLADWFSHVPRAIANITACIKSNRDACKTTTTTYFLYPGWLTCDSGTTALVFRLNLLANIREDDSFIELDFMPHGLCTVPKRVFATEADKQQFIARIQQASQSQPIEEGALKV</sequence>
<accession>A0A842HGK9</accession>
<dbReference type="Proteomes" id="UP000546464">
    <property type="component" value="Unassembled WGS sequence"/>
</dbReference>
<feature type="transmembrane region" description="Helical" evidence="1">
    <location>
        <begin position="62"/>
        <end position="82"/>
    </location>
</feature>
<protein>
    <recommendedName>
        <fullName evidence="4">YcxB-like protein domain-containing protein</fullName>
    </recommendedName>
</protein>
<dbReference type="AlphaFoldDB" id="A0A842HGK9"/>
<comment type="caution">
    <text evidence="2">The sequence shown here is derived from an EMBL/GenBank/DDBJ whole genome shotgun (WGS) entry which is preliminary data.</text>
</comment>
<evidence type="ECO:0008006" key="4">
    <source>
        <dbReference type="Google" id="ProtNLM"/>
    </source>
</evidence>
<dbReference type="RefSeq" id="WP_185675666.1">
    <property type="nucleotide sequence ID" value="NZ_JACHVB010000032.1"/>
</dbReference>
<keyword evidence="1" id="KW-1133">Transmembrane helix</keyword>
<proteinExistence type="predicted"/>
<organism evidence="2 3">
    <name type="scientific">Ruficoccus amylovorans</name>
    <dbReference type="NCBI Taxonomy" id="1804625"/>
    <lineage>
        <taxon>Bacteria</taxon>
        <taxon>Pseudomonadati</taxon>
        <taxon>Verrucomicrobiota</taxon>
        <taxon>Opitutia</taxon>
        <taxon>Puniceicoccales</taxon>
        <taxon>Cerasicoccaceae</taxon>
        <taxon>Ruficoccus</taxon>
    </lineage>
</organism>
<evidence type="ECO:0000313" key="3">
    <source>
        <dbReference type="Proteomes" id="UP000546464"/>
    </source>
</evidence>
<keyword evidence="3" id="KW-1185">Reference proteome</keyword>
<gene>
    <name evidence="2" type="ORF">H5P28_10535</name>
</gene>
<name>A0A842HGK9_9BACT</name>
<evidence type="ECO:0000256" key="1">
    <source>
        <dbReference type="SAM" id="Phobius"/>
    </source>
</evidence>
<feature type="transmembrane region" description="Helical" evidence="1">
    <location>
        <begin position="38"/>
        <end position="56"/>
    </location>
</feature>
<evidence type="ECO:0000313" key="2">
    <source>
        <dbReference type="EMBL" id="MBC2594697.1"/>
    </source>
</evidence>
<dbReference type="EMBL" id="JACHVB010000032">
    <property type="protein sequence ID" value="MBC2594697.1"/>
    <property type="molecule type" value="Genomic_DNA"/>
</dbReference>